<sequence length="183" mass="22087">MTKTNITLTQLELNEKPFQVDYKENLAVAFKAIEEIEMSLEKEIHNELIKELSRMDRGISDVKHIIEFYKFNAYEGYMLSKMMQELSQMRRLVKERIDERNRMMTFINTYRKLFKQPLKHQLGQQEYRQTALDSQKYELRELKHLDGYLKAIDEQKAKLKVQQEEEAYMAYKEDLQYASLQQV</sequence>
<evidence type="ECO:0000313" key="3">
    <source>
        <dbReference type="Proteomes" id="UP000827544"/>
    </source>
</evidence>
<protein>
    <submittedName>
        <fullName evidence="2">Uncharacterized protein</fullName>
    </submittedName>
</protein>
<dbReference type="Proteomes" id="UP000827544">
    <property type="component" value="Segment"/>
</dbReference>
<feature type="coiled-coil region" evidence="1">
    <location>
        <begin position="145"/>
        <end position="174"/>
    </location>
</feature>
<evidence type="ECO:0000313" key="2">
    <source>
        <dbReference type="EMBL" id="UGO50964.1"/>
    </source>
</evidence>
<proteinExistence type="predicted"/>
<evidence type="ECO:0000256" key="1">
    <source>
        <dbReference type="SAM" id="Coils"/>
    </source>
</evidence>
<gene>
    <name evidence="2" type="ORF">NATE_111</name>
</gene>
<dbReference type="EMBL" id="OK499992">
    <property type="protein sequence ID" value="UGO50964.1"/>
    <property type="molecule type" value="Genomic_DNA"/>
</dbReference>
<accession>A0AAE9CE77</accession>
<keyword evidence="3" id="KW-1185">Reference proteome</keyword>
<reference evidence="2" key="1">
    <citation type="submission" date="2021-10" db="EMBL/GenBank/DDBJ databases">
        <authorList>
            <person name="Lavering E.D."/>
            <person name="James R."/>
            <person name="Fairholm J.D."/>
            <person name="Ogilvie B.H."/>
            <person name="Thurgood T.L."/>
            <person name="Robison R.A."/>
            <person name="Grose J.H."/>
        </authorList>
    </citation>
    <scope>NUCLEOTIDE SEQUENCE</scope>
</reference>
<organism evidence="2 3">
    <name type="scientific">Bacillus phage vB_BanS_Nate</name>
    <dbReference type="NCBI Taxonomy" id="2894788"/>
    <lineage>
        <taxon>Viruses</taxon>
        <taxon>Duplodnaviria</taxon>
        <taxon>Heunggongvirae</taxon>
        <taxon>Uroviricota</taxon>
        <taxon>Caudoviricetes</taxon>
        <taxon>Joanripponvirinae</taxon>
        <taxon>Natevirus</taxon>
        <taxon>Natevirus nate</taxon>
    </lineage>
</organism>
<keyword evidence="1" id="KW-0175">Coiled coil</keyword>
<name>A0AAE9CE77_9CAUD</name>